<name>A0ACB7YC35_9ERIC</name>
<gene>
    <name evidence="1" type="ORF">Vadar_004643</name>
</gene>
<accession>A0ACB7YC35</accession>
<evidence type="ECO:0000313" key="2">
    <source>
        <dbReference type="Proteomes" id="UP000828048"/>
    </source>
</evidence>
<reference evidence="1 2" key="1">
    <citation type="journal article" date="2021" name="Hortic Res">
        <title>High-quality reference genome and annotation aids understanding of berry development for evergreen blueberry (Vaccinium darrowii).</title>
        <authorList>
            <person name="Yu J."/>
            <person name="Hulse-Kemp A.M."/>
            <person name="Babiker E."/>
            <person name="Staton M."/>
        </authorList>
    </citation>
    <scope>NUCLEOTIDE SEQUENCE [LARGE SCALE GENOMIC DNA]</scope>
    <source>
        <strain evidence="2">cv. NJ 8807/NJ 8810</strain>
        <tissue evidence="1">Young leaf</tissue>
    </source>
</reference>
<protein>
    <submittedName>
        <fullName evidence="1">Uncharacterized protein</fullName>
    </submittedName>
</protein>
<dbReference type="EMBL" id="CM037158">
    <property type="protein sequence ID" value="KAH7850921.1"/>
    <property type="molecule type" value="Genomic_DNA"/>
</dbReference>
<keyword evidence="2" id="KW-1185">Reference proteome</keyword>
<organism evidence="1 2">
    <name type="scientific">Vaccinium darrowii</name>
    <dbReference type="NCBI Taxonomy" id="229202"/>
    <lineage>
        <taxon>Eukaryota</taxon>
        <taxon>Viridiplantae</taxon>
        <taxon>Streptophyta</taxon>
        <taxon>Embryophyta</taxon>
        <taxon>Tracheophyta</taxon>
        <taxon>Spermatophyta</taxon>
        <taxon>Magnoliopsida</taxon>
        <taxon>eudicotyledons</taxon>
        <taxon>Gunneridae</taxon>
        <taxon>Pentapetalae</taxon>
        <taxon>asterids</taxon>
        <taxon>Ericales</taxon>
        <taxon>Ericaceae</taxon>
        <taxon>Vaccinioideae</taxon>
        <taxon>Vaccinieae</taxon>
        <taxon>Vaccinium</taxon>
    </lineage>
</organism>
<evidence type="ECO:0000313" key="1">
    <source>
        <dbReference type="EMBL" id="KAH7850921.1"/>
    </source>
</evidence>
<sequence>MFEVSVDPKTVTSRMDDLVQVWKLGMVGTLEAPPCPKTFMFTQFSKFQQSVFRKLYDLHGKDIAPIHITPAVSEFYNGHLKAPQYLIVITERYNFISYKCDWFKDRLLPDIITEPAEVRARGFFLIIQEAIELPKYIIAQDEEEFERTLASGKYDVYDDDNYDLADLMGAHTNYVQKNSPGTMVSKILDGGSSSQVKAPPHFFKIILSSNVPDQKQRIPKKFISQYGNNLGNHVFLKVPSGAEWKVELKKSDNDVWMCNGWKEFAKCYSIAFGHLLVFRYDGNCNFHVLIFDMSASEIEYPVNATHGEHTNINGVGNSKISDKDAIEIDDSVEALGDIPCATYNTRKEEIHRRDEIKKLDIGTCLQTRKENIDRDISIEILDDSLLPDFSVSDRERANKKSRMEINSSMPDIESKGLKLPNQKKNAKIEIGIPHQMLVLPLIFSPEEHPRGTSIEQRPHQSQMPSKILSAFERAQNFKSTEPFCMVQMHPSYISPRYALHMPRNFARKYLQENLKYISLRISDGMTWSIPNLEETKMGRKPRHFPSFFKILIGDDFADKLRIPPAFVMSNLEGQLPAEALIKAENDSNSWAVKVEQTGEKNHCSFIRRGWRKFVEDCGLQAGDFLVFKLISNSVFEIVRYGPNGCEKALVSNPVIKRQQTSVSEQIKEIPATARTTRSPKSEEAQAHPSTRRSSGIVVEVSDSEEQTEYPRFVVVIKKHHRSCLTLPMAFARETGMARKSKVLLRNEEGKVWGANICLRTYRTSGGRIDLSSGWSAFRKENKIVEGDSCVFEFVRSAGNMIDVRVRKGGRR</sequence>
<proteinExistence type="predicted"/>
<comment type="caution">
    <text evidence="1">The sequence shown here is derived from an EMBL/GenBank/DDBJ whole genome shotgun (WGS) entry which is preliminary data.</text>
</comment>
<dbReference type="Proteomes" id="UP000828048">
    <property type="component" value="Chromosome 8"/>
</dbReference>